<evidence type="ECO:0000259" key="14">
    <source>
        <dbReference type="Pfam" id="PF00060"/>
    </source>
</evidence>
<comment type="subcellular location">
    <subcellularLocation>
        <location evidence="1">Membrane</location>
        <topology evidence="1">Multi-pass membrane protein</topology>
    </subcellularLocation>
</comment>
<sequence>MRQALLLGVLACSLSHAAAAPVYVDFCSLAIPQQLSGGYKNVSQAVGFDAASGSVPSKSNIRGLLDGKTLRVIAHVDPNRVEHATFKTVPGCSSDCPYPDVFFCAPHIPGRTCDLEGGLKGRDYLLFQEMAKRGGFNVEWALTRDVSKTVPESYTAMAVNFTTDDRFDLSTNWWTDTSDRRKLGLVIGHHHTDASRVLITARNSKKKSLDLDLLVRPFTGLVWAVWCAIIVTYSIMMFTIERNWIDNDDLGKNRAERLVKGLSLELYLTFERFSGGSQTQKPMSRAGRGITSAFGLFCLLFMSLYTAKLAAIIVVQDSAGEGLIKNMNDVRDNGGAVIMFKGDPLKKRMETAHPYLKVNEDYSMGNMTRLALGKLLADNQALAEILPANVARNVVLQKQNCDVTVTSSVFTAGGGFMTSVEKCRSNVHVILDGLLMEIESDGTLDDRIETKTVDMCSGGGLDADAAGLETKALDIDQMMGLFMFVGGSMCAIFFTNQLFGGASKALNNPNYLDILGGAAQRKPSKENSAHGGEEDGKAAHHRMFASSKV</sequence>
<keyword evidence="3 12" id="KW-0812">Transmembrane</keyword>
<evidence type="ECO:0000256" key="1">
    <source>
        <dbReference type="ARBA" id="ARBA00004141"/>
    </source>
</evidence>
<evidence type="ECO:0000256" key="9">
    <source>
        <dbReference type="ARBA" id="ARBA00023286"/>
    </source>
</evidence>
<dbReference type="SUPFAM" id="SSF53850">
    <property type="entry name" value="Periplasmic binding protein-like II"/>
    <property type="match status" value="1"/>
</dbReference>
<keyword evidence="9" id="KW-1071">Ligand-gated ion channel</keyword>
<organism evidence="15 16">
    <name type="scientific">Micromonas commoda (strain RCC299 / NOUM17 / CCMP2709)</name>
    <name type="common">Picoplanktonic green alga</name>
    <dbReference type="NCBI Taxonomy" id="296587"/>
    <lineage>
        <taxon>Eukaryota</taxon>
        <taxon>Viridiplantae</taxon>
        <taxon>Chlorophyta</taxon>
        <taxon>Mamiellophyceae</taxon>
        <taxon>Mamiellales</taxon>
        <taxon>Mamiellaceae</taxon>
        <taxon>Micromonas</taxon>
    </lineage>
</organism>
<keyword evidence="6 12" id="KW-0472">Membrane</keyword>
<name>C1FHG3_MICCC</name>
<dbReference type="Gene3D" id="1.10.287.70">
    <property type="match status" value="1"/>
</dbReference>
<feature type="chain" id="PRO_5002907433" evidence="13">
    <location>
        <begin position="20"/>
        <end position="549"/>
    </location>
</feature>
<dbReference type="EMBL" id="CP001576">
    <property type="protein sequence ID" value="ACO70095.1"/>
    <property type="molecule type" value="Genomic_DNA"/>
</dbReference>
<dbReference type="AlphaFoldDB" id="C1FHG3"/>
<dbReference type="KEGG" id="mis:MICPUN_102792"/>
<evidence type="ECO:0000256" key="6">
    <source>
        <dbReference type="ARBA" id="ARBA00023136"/>
    </source>
</evidence>
<feature type="transmembrane region" description="Helical" evidence="12">
    <location>
        <begin position="221"/>
        <end position="240"/>
    </location>
</feature>
<evidence type="ECO:0000256" key="13">
    <source>
        <dbReference type="SAM" id="SignalP"/>
    </source>
</evidence>
<dbReference type="GO" id="GO:0016020">
    <property type="term" value="C:membrane"/>
    <property type="evidence" value="ECO:0007669"/>
    <property type="project" value="UniProtKB-SubCell"/>
</dbReference>
<dbReference type="STRING" id="296587.C1FHG3"/>
<proteinExistence type="predicted"/>
<dbReference type="InterPro" id="IPR015683">
    <property type="entry name" value="Ionotropic_Glu_rcpt"/>
</dbReference>
<keyword evidence="16" id="KW-1185">Reference proteome</keyword>
<dbReference type="InParanoid" id="C1FHG3"/>
<feature type="domain" description="Ionotropic glutamate receptor C-terminal" evidence="14">
    <location>
        <begin position="222"/>
        <end position="488"/>
    </location>
</feature>
<keyword evidence="4 12" id="KW-1133">Transmembrane helix</keyword>
<evidence type="ECO:0000256" key="12">
    <source>
        <dbReference type="SAM" id="Phobius"/>
    </source>
</evidence>
<accession>C1FHG3</accession>
<dbReference type="OrthoDB" id="5958147at2759"/>
<evidence type="ECO:0000256" key="2">
    <source>
        <dbReference type="ARBA" id="ARBA00022448"/>
    </source>
</evidence>
<keyword evidence="7 15" id="KW-0675">Receptor</keyword>
<protein>
    <submittedName>
        <fullName evidence="15">Glutamate-gated ion channel neurotransmitter receptor family</fullName>
    </submittedName>
</protein>
<dbReference type="Proteomes" id="UP000002009">
    <property type="component" value="Chromosome 10"/>
</dbReference>
<dbReference type="Pfam" id="PF00060">
    <property type="entry name" value="Lig_chan"/>
    <property type="match status" value="1"/>
</dbReference>
<evidence type="ECO:0000313" key="16">
    <source>
        <dbReference type="Proteomes" id="UP000002009"/>
    </source>
</evidence>
<feature type="transmembrane region" description="Helical" evidence="12">
    <location>
        <begin position="293"/>
        <end position="315"/>
    </location>
</feature>
<keyword evidence="13" id="KW-0732">Signal</keyword>
<keyword evidence="2" id="KW-0813">Transport</keyword>
<evidence type="ECO:0000256" key="8">
    <source>
        <dbReference type="ARBA" id="ARBA00023180"/>
    </source>
</evidence>
<reference evidence="15 16" key="1">
    <citation type="journal article" date="2009" name="Science">
        <title>Green evolution and dynamic adaptations revealed by genomes of the marine picoeukaryotes Micromonas.</title>
        <authorList>
            <person name="Worden A.Z."/>
            <person name="Lee J.H."/>
            <person name="Mock T."/>
            <person name="Rouze P."/>
            <person name="Simmons M.P."/>
            <person name="Aerts A.L."/>
            <person name="Allen A.E."/>
            <person name="Cuvelier M.L."/>
            <person name="Derelle E."/>
            <person name="Everett M.V."/>
            <person name="Foulon E."/>
            <person name="Grimwood J."/>
            <person name="Gundlach H."/>
            <person name="Henrissat B."/>
            <person name="Napoli C."/>
            <person name="McDonald S.M."/>
            <person name="Parker M.S."/>
            <person name="Rombauts S."/>
            <person name="Salamov A."/>
            <person name="Von Dassow P."/>
            <person name="Badger J.H."/>
            <person name="Coutinho P.M."/>
            <person name="Demir E."/>
            <person name="Dubchak I."/>
            <person name="Gentemann C."/>
            <person name="Eikrem W."/>
            <person name="Gready J.E."/>
            <person name="John U."/>
            <person name="Lanier W."/>
            <person name="Lindquist E.A."/>
            <person name="Lucas S."/>
            <person name="Mayer K.F."/>
            <person name="Moreau H."/>
            <person name="Not F."/>
            <person name="Otillar R."/>
            <person name="Panaud O."/>
            <person name="Pangilinan J."/>
            <person name="Paulsen I."/>
            <person name="Piegu B."/>
            <person name="Poliakov A."/>
            <person name="Robbens S."/>
            <person name="Schmutz J."/>
            <person name="Toulza E."/>
            <person name="Wyss T."/>
            <person name="Zelensky A."/>
            <person name="Zhou K."/>
            <person name="Armbrust E.V."/>
            <person name="Bhattacharya D."/>
            <person name="Goodenough U.W."/>
            <person name="Van de Peer Y."/>
            <person name="Grigoriev I.V."/>
        </authorList>
    </citation>
    <scope>NUCLEOTIDE SEQUENCE [LARGE SCALE GENOMIC DNA]</scope>
    <source>
        <strain evidence="16">RCC299 / NOUM17</strain>
    </source>
</reference>
<feature type="signal peptide" evidence="13">
    <location>
        <begin position="1"/>
        <end position="19"/>
    </location>
</feature>
<keyword evidence="10" id="KW-0407">Ion channel</keyword>
<evidence type="ECO:0000256" key="7">
    <source>
        <dbReference type="ARBA" id="ARBA00023170"/>
    </source>
</evidence>
<dbReference type="GeneID" id="8246836"/>
<keyword evidence="8" id="KW-0325">Glycoprotein</keyword>
<evidence type="ECO:0000256" key="3">
    <source>
        <dbReference type="ARBA" id="ARBA00022692"/>
    </source>
</evidence>
<evidence type="ECO:0000256" key="11">
    <source>
        <dbReference type="SAM" id="MobiDB-lite"/>
    </source>
</evidence>
<dbReference type="PANTHER" id="PTHR18966">
    <property type="entry name" value="IONOTROPIC GLUTAMATE RECEPTOR"/>
    <property type="match status" value="1"/>
</dbReference>
<evidence type="ECO:0000256" key="10">
    <source>
        <dbReference type="ARBA" id="ARBA00023303"/>
    </source>
</evidence>
<gene>
    <name evidence="15" type="ORF">MICPUN_102792</name>
</gene>
<evidence type="ECO:0000256" key="4">
    <source>
        <dbReference type="ARBA" id="ARBA00022989"/>
    </source>
</evidence>
<feature type="region of interest" description="Disordered" evidence="11">
    <location>
        <begin position="522"/>
        <end position="549"/>
    </location>
</feature>
<dbReference type="RefSeq" id="XP_002508837.1">
    <property type="nucleotide sequence ID" value="XM_002508791.1"/>
</dbReference>
<evidence type="ECO:0000313" key="15">
    <source>
        <dbReference type="EMBL" id="ACO70095.1"/>
    </source>
</evidence>
<feature type="compositionally biased region" description="Basic and acidic residues" evidence="11">
    <location>
        <begin position="523"/>
        <end position="538"/>
    </location>
</feature>
<keyword evidence="5" id="KW-0406">Ion transport</keyword>
<evidence type="ECO:0000256" key="5">
    <source>
        <dbReference type="ARBA" id="ARBA00023065"/>
    </source>
</evidence>
<dbReference type="GO" id="GO:0015276">
    <property type="term" value="F:ligand-gated monoatomic ion channel activity"/>
    <property type="evidence" value="ECO:0007669"/>
    <property type="project" value="InterPro"/>
</dbReference>
<dbReference type="InterPro" id="IPR001320">
    <property type="entry name" value="Iontro_rcpt_C"/>
</dbReference>